<evidence type="ECO:0000256" key="2">
    <source>
        <dbReference type="SAM" id="MobiDB-lite"/>
    </source>
</evidence>
<keyword evidence="1" id="KW-0175">Coiled coil</keyword>
<feature type="region of interest" description="Disordered" evidence="2">
    <location>
        <begin position="253"/>
        <end position="277"/>
    </location>
</feature>
<evidence type="ECO:0000313" key="3">
    <source>
        <dbReference type="EMBL" id="THG93299.1"/>
    </source>
</evidence>
<sequence length="358" mass="39051">MDRVSGGATILLHINGNQIPGMPHVPEAVNAQVYITPYIKTSIPGADVTIARMVQMFIEDIGLPSIARWERAMAKNGVTLNYSAQATAPSYNYIFPPPLVPDPRPANSCLHIIPGRPYGALEQAITGGPPYQHRDVLASTTRDHVAVIEARYTSLQAAHSDLYSDFNSMSDVLNATLAEMEVKEKKLSEQKEELRRKRAELRKASEKIAELTAVINLNDLRLAERQPRLPPRPFVFGPTVTTKQTAAPLLLPTPAVTHAGDSSSNNKKSASLSRREDQAPIQALGKATVRAVKQLGLPAATHRCLYGLYRGQVNALWFEDLSAESGIEVEAAFALVKAMHEDLGLEFDEALCVGMAVQ</sequence>
<protein>
    <submittedName>
        <fullName evidence="3">Uncharacterized protein</fullName>
    </submittedName>
</protein>
<dbReference type="AlphaFoldDB" id="A0A4S4KAL9"/>
<proteinExistence type="predicted"/>
<gene>
    <name evidence="3" type="ORF">EW026_g7904</name>
</gene>
<accession>A0A4S4KAL9</accession>
<dbReference type="Proteomes" id="UP000309038">
    <property type="component" value="Unassembled WGS sequence"/>
</dbReference>
<comment type="caution">
    <text evidence="3">The sequence shown here is derived from an EMBL/GenBank/DDBJ whole genome shotgun (WGS) entry which is preliminary data.</text>
</comment>
<reference evidence="3 4" key="1">
    <citation type="submission" date="2019-02" db="EMBL/GenBank/DDBJ databases">
        <title>Genome sequencing of the rare red list fungi Phlebia centrifuga.</title>
        <authorList>
            <person name="Buettner E."/>
            <person name="Kellner H."/>
        </authorList>
    </citation>
    <scope>NUCLEOTIDE SEQUENCE [LARGE SCALE GENOMIC DNA]</scope>
    <source>
        <strain evidence="3 4">DSM 108282</strain>
    </source>
</reference>
<evidence type="ECO:0000313" key="4">
    <source>
        <dbReference type="Proteomes" id="UP000309038"/>
    </source>
</evidence>
<keyword evidence="4" id="KW-1185">Reference proteome</keyword>
<feature type="compositionally biased region" description="Low complexity" evidence="2">
    <location>
        <begin position="262"/>
        <end position="272"/>
    </location>
</feature>
<feature type="coiled-coil region" evidence="1">
    <location>
        <begin position="173"/>
        <end position="214"/>
    </location>
</feature>
<evidence type="ECO:0000256" key="1">
    <source>
        <dbReference type="SAM" id="Coils"/>
    </source>
</evidence>
<name>A0A4S4KAL9_9APHY</name>
<dbReference type="EMBL" id="SGPJ01000705">
    <property type="protein sequence ID" value="THG93299.1"/>
    <property type="molecule type" value="Genomic_DNA"/>
</dbReference>
<organism evidence="3 4">
    <name type="scientific">Hermanssonia centrifuga</name>
    <dbReference type="NCBI Taxonomy" id="98765"/>
    <lineage>
        <taxon>Eukaryota</taxon>
        <taxon>Fungi</taxon>
        <taxon>Dikarya</taxon>
        <taxon>Basidiomycota</taxon>
        <taxon>Agaricomycotina</taxon>
        <taxon>Agaricomycetes</taxon>
        <taxon>Polyporales</taxon>
        <taxon>Meruliaceae</taxon>
        <taxon>Hermanssonia</taxon>
    </lineage>
</organism>